<dbReference type="Pfam" id="PF18883">
    <property type="entry name" value="AC_1"/>
    <property type="match status" value="1"/>
</dbReference>
<dbReference type="SUPFAM" id="SSF51126">
    <property type="entry name" value="Pectin lyase-like"/>
    <property type="match status" value="1"/>
</dbReference>
<dbReference type="eggNOG" id="COG3468">
    <property type="taxonomic scope" value="Bacteria"/>
</dbReference>
<evidence type="ECO:0000259" key="2">
    <source>
        <dbReference type="PROSITE" id="PS51208"/>
    </source>
</evidence>
<accession>N6VAB1</accession>
<evidence type="ECO:0000313" key="4">
    <source>
        <dbReference type="Proteomes" id="UP000014038"/>
    </source>
</evidence>
<dbReference type="PROSITE" id="PS51208">
    <property type="entry name" value="AUTOTRANSPORTER"/>
    <property type="match status" value="1"/>
</dbReference>
<dbReference type="InterPro" id="IPR043990">
    <property type="entry name" value="AC_1"/>
</dbReference>
<feature type="signal peptide" evidence="1">
    <location>
        <begin position="1"/>
        <end position="26"/>
    </location>
</feature>
<dbReference type="EMBL" id="AGWA01000019">
    <property type="protein sequence ID" value="ENN90161.1"/>
    <property type="molecule type" value="Genomic_DNA"/>
</dbReference>
<name>N6VAB1_9HYPH</name>
<dbReference type="InterPro" id="IPR006315">
    <property type="entry name" value="OM_autotransptr_brl_dom"/>
</dbReference>
<dbReference type="Gene3D" id="2.160.20.20">
    <property type="match status" value="2"/>
</dbReference>
<feature type="chain" id="PRO_5004126261" evidence="1">
    <location>
        <begin position="27"/>
        <end position="1214"/>
    </location>
</feature>
<keyword evidence="4" id="KW-1185">Reference proteome</keyword>
<dbReference type="HOGENOM" id="CLU_007596_2_0_5"/>
<reference evidence="3 4" key="1">
    <citation type="journal article" date="2013" name="PLoS Genet.">
        <title>A gene transfer agent and a dynamic repertoire of secretion systems hold the keys to the explosive radiation of the emerging pathogen Bartonella.</title>
        <authorList>
            <person name="Guy L."/>
            <person name="Nystedt B."/>
            <person name="Toft C."/>
            <person name="Zaremba-Niedzwiedzka K."/>
            <person name="Berglund E.C."/>
            <person name="Granberg F."/>
            <person name="Naslund K."/>
            <person name="Eriksson A.S."/>
            <person name="Andersson S.G."/>
        </authorList>
    </citation>
    <scope>NUCLEOTIDE SEQUENCE [LARGE SCALE GENOMIC DNA]</scope>
    <source>
        <strain evidence="3 4">91-4</strain>
    </source>
</reference>
<dbReference type="InterPro" id="IPR012332">
    <property type="entry name" value="Autotransporter_pectin_lyase_C"/>
</dbReference>
<dbReference type="Gene3D" id="2.40.128.130">
    <property type="entry name" value="Autotransporter beta-domain"/>
    <property type="match status" value="1"/>
</dbReference>
<comment type="caution">
    <text evidence="3">The sequence shown here is derived from an EMBL/GenBank/DDBJ whole genome shotgun (WGS) entry which is preliminary data.</text>
</comment>
<gene>
    <name evidence="3" type="primary">iba1</name>
    <name evidence="3" type="ORF">BBbe_10710</name>
</gene>
<dbReference type="InterPro" id="IPR036709">
    <property type="entry name" value="Autotransporte_beta_dom_sf"/>
</dbReference>
<evidence type="ECO:0000313" key="3">
    <source>
        <dbReference type="EMBL" id="ENN90161.1"/>
    </source>
</evidence>
<dbReference type="AlphaFoldDB" id="N6VAB1"/>
<dbReference type="STRING" id="1094491.BBbe_10710"/>
<organism evidence="3 4">
    <name type="scientific">Bartonella bovis 91-4</name>
    <dbReference type="NCBI Taxonomy" id="1094491"/>
    <lineage>
        <taxon>Bacteria</taxon>
        <taxon>Pseudomonadati</taxon>
        <taxon>Pseudomonadota</taxon>
        <taxon>Alphaproteobacteria</taxon>
        <taxon>Hyphomicrobiales</taxon>
        <taxon>Bartonellaceae</taxon>
        <taxon>Bartonella</taxon>
    </lineage>
</organism>
<dbReference type="NCBIfam" id="TIGR01414">
    <property type="entry name" value="autotrans_barl"/>
    <property type="match status" value="1"/>
</dbReference>
<keyword evidence="1" id="KW-0732">Signal</keyword>
<dbReference type="InterPro" id="IPR005546">
    <property type="entry name" value="Autotransporte_beta"/>
</dbReference>
<dbReference type="InterPro" id="IPR011050">
    <property type="entry name" value="Pectin_lyase_fold/virulence"/>
</dbReference>
<dbReference type="PATRIC" id="fig|1094491.5.peg.1168"/>
<dbReference type="GO" id="GO:0019867">
    <property type="term" value="C:outer membrane"/>
    <property type="evidence" value="ECO:0007669"/>
    <property type="project" value="InterPro"/>
</dbReference>
<dbReference type="Proteomes" id="UP000014038">
    <property type="component" value="Chromosome"/>
</dbReference>
<dbReference type="RefSeq" id="WP_010701583.1">
    <property type="nucleotide sequence ID" value="NZ_CM001844.1"/>
</dbReference>
<protein>
    <submittedName>
        <fullName evidence="3">Inducible Bartonella autotransporter</fullName>
    </submittedName>
</protein>
<dbReference type="OrthoDB" id="7922675at2"/>
<sequence>MHKKSLLLSTATAAIVLASAHFNVHAETLSTTDGKTATVSGQKYEAAKEDGSAVSATTGGKIDGTNLTLTGTSDNKKGTGASASGSGSVIDLKGETTIKDAATGLKVEDSGKITMTGGSINTSDTAVEAKDKGTVNLNGNVIIDSQNVGLSAKKEAQITMTSGLIKATGVAVSATDKGVVILNDVLIGSDKQGLYAEGGAHITMNGGYIDAGKGDDLFDVKSDNTIIAVEAKDKSVITLNDVEKIISDGVGLFAQGENTIITMNGGIISVATTAAEAKNKGTINLNKVAVESGDRGLFAHKEAQITMNGGSIDANVAVKAQYNSTVTLNDAVTIKAENKGLSADKEAQITMNGGSIDAGKTAVEAVDKSVVKLNNGVNITSKDIGLVAKNEGHIIMNGGSIAADKTAVKSKDKGLIELNNVKVTSKDIGLFAEDEKTKITMNGGSIDADEMAVKAEDKSTVELNNVKVTSKDVGLFAENEKTKITMNGGSIDADEMAVEATDKSTIELNNVKVTSKIGLYAEGEQTQITMTGGKVTAIAGDPDTLSGIAFLVKDGGKIDITSVSATADKVGLELSNTKNKGNDVSFTNTKLIVKNGVGIYLANFLVDGEEDLREQDQFSTSSEEFDNNITLKNSEIRADVLLSATEEAKATLTADHSILEGRVGVGEKDNIIFNLNDGSQWILKASKAEKDHDDQLLDIDKRSRSDISVLNLNDSSIVFDGPTEDHYQTLQVGSGTPGTKAVYNAKGNAKLYLNAEWSDGKKIGEQKADHLLINGDVSGSTTVYVNVKGNATDATGSLPWNERGISLIQVSGKAEENSFKLANGYTTLGGSPYKYTLNAYGPESSKGSASTDQILFEKEPVVDDQNIRNENNKGDDFWDFRLQNQYLANSNVKALVPQMANYLVMPSALFSAGFTDIENQNAFLTDIRIAMPQEMQNGKKNPFFLSSYGSKTTLSSNHTALEYGYGADIGYAALQTGVALAALENQNVSSYFGLLGTYGKLSFTPQNMADVDKTALEKWGITAFSSVQHNDGVYLNALLSYGFLKGNVSNAIIGRTAKLDDANTWSASATLGKKLATSVEGLVFEPQVQIAYQKLLFNSIQDADNFKVDMGNPHQWAVRMGGRLTKNVSRVEDGHIFSFYGKMNLISTFGDEGTIRVGDDFRLDPMGSAIEGGIGVNAQLFQNIALHGDISYKQKLQKAGISGTTLSGGLKYHF</sequence>
<dbReference type="SMART" id="SM00869">
    <property type="entry name" value="Autotransporter"/>
    <property type="match status" value="1"/>
</dbReference>
<feature type="domain" description="Autotransporter" evidence="2">
    <location>
        <begin position="936"/>
        <end position="1214"/>
    </location>
</feature>
<dbReference type="SUPFAM" id="SSF103515">
    <property type="entry name" value="Autotransporter"/>
    <property type="match status" value="1"/>
</dbReference>
<proteinExistence type="predicted"/>
<evidence type="ECO:0000256" key="1">
    <source>
        <dbReference type="SAM" id="SignalP"/>
    </source>
</evidence>